<sequence>MKARTARIWSLVHTWTSLVSTLFLLLLCITGLPLIFHHEIDEALGYAPVHQAPPPGAKKLGMEAIGRVALQAHPGQVIQYIGTSNEDPGIVNVFTNHAVNGAPDDAVVTTFDAYTGQSLGRAGTGPMLVLLKLHTDVYLGQPGKLFMGAMGFVFLIAIVSGVVLYWPFTRRLSFATIRDGKSRRIVWLDWHNLLGIVTLVWGLMVGGTGVINTLAEPMLQQWKSTELAAMVAASGGAPPQHLASLDLVLANAMRAAPGMELRFIAFPGTPFTSSHHFGVYMRGDDALTARLLKPVLLDGETGAVTSVIDLPLYLKALLVSQPLHFGDYGGMPLKIIWALLDGVTIIVLGSGLYLWLAKRRKRSGAPQPASLVPSR</sequence>
<evidence type="ECO:0000256" key="1">
    <source>
        <dbReference type="SAM" id="Phobius"/>
    </source>
</evidence>
<dbReference type="PATRIC" id="fig|1076.23.peg.6183"/>
<keyword evidence="1" id="KW-0472">Membrane</keyword>
<name>A0A0D7E521_RHOPL</name>
<protein>
    <submittedName>
        <fullName evidence="2">Peptidase</fullName>
    </submittedName>
</protein>
<keyword evidence="1" id="KW-1133">Transmembrane helix</keyword>
<dbReference type="EMBL" id="JXXE01000599">
    <property type="protein sequence ID" value="KIZ35958.1"/>
    <property type="molecule type" value="Genomic_DNA"/>
</dbReference>
<dbReference type="InterPro" id="IPR005625">
    <property type="entry name" value="PepSY-ass_TM"/>
</dbReference>
<comment type="caution">
    <text evidence="2">The sequence shown here is derived from an EMBL/GenBank/DDBJ whole genome shotgun (WGS) entry which is preliminary data.</text>
</comment>
<dbReference type="Pfam" id="PF03929">
    <property type="entry name" value="PepSY_TM"/>
    <property type="match status" value="1"/>
</dbReference>
<proteinExistence type="predicted"/>
<evidence type="ECO:0000313" key="3">
    <source>
        <dbReference type="Proteomes" id="UP000032515"/>
    </source>
</evidence>
<feature type="transmembrane region" description="Helical" evidence="1">
    <location>
        <begin position="187"/>
        <end position="211"/>
    </location>
</feature>
<dbReference type="AlphaFoldDB" id="A0A0D7E521"/>
<reference evidence="2 3" key="1">
    <citation type="submission" date="2014-11" db="EMBL/GenBank/DDBJ databases">
        <title>Genomics and ecophysiology of heterotrophic nitrogen fixing bacteria isolated from estuarine surface water.</title>
        <authorList>
            <person name="Bentzon-Tilia M."/>
            <person name="Severin I."/>
            <person name="Hansen L.H."/>
            <person name="Riemann L."/>
        </authorList>
    </citation>
    <scope>NUCLEOTIDE SEQUENCE [LARGE SCALE GENOMIC DNA]</scope>
    <source>
        <strain evidence="2 3">BAL398</strain>
    </source>
</reference>
<dbReference type="PANTHER" id="PTHR34219:SF3">
    <property type="entry name" value="BLL7967 PROTEIN"/>
    <property type="match status" value="1"/>
</dbReference>
<feature type="transmembrane region" description="Helical" evidence="1">
    <location>
        <begin position="335"/>
        <end position="356"/>
    </location>
</feature>
<feature type="transmembrane region" description="Helical" evidence="1">
    <location>
        <begin position="12"/>
        <end position="36"/>
    </location>
</feature>
<gene>
    <name evidence="2" type="ORF">OO17_25135</name>
</gene>
<evidence type="ECO:0000313" key="2">
    <source>
        <dbReference type="EMBL" id="KIZ35958.1"/>
    </source>
</evidence>
<keyword evidence="1" id="KW-0812">Transmembrane</keyword>
<organism evidence="2 3">
    <name type="scientific">Rhodopseudomonas palustris</name>
    <dbReference type="NCBI Taxonomy" id="1076"/>
    <lineage>
        <taxon>Bacteria</taxon>
        <taxon>Pseudomonadati</taxon>
        <taxon>Pseudomonadota</taxon>
        <taxon>Alphaproteobacteria</taxon>
        <taxon>Hyphomicrobiales</taxon>
        <taxon>Nitrobacteraceae</taxon>
        <taxon>Rhodopseudomonas</taxon>
    </lineage>
</organism>
<feature type="transmembrane region" description="Helical" evidence="1">
    <location>
        <begin position="145"/>
        <end position="166"/>
    </location>
</feature>
<dbReference type="Proteomes" id="UP000032515">
    <property type="component" value="Unassembled WGS sequence"/>
</dbReference>
<dbReference type="PANTHER" id="PTHR34219">
    <property type="entry name" value="IRON-REGULATED INNER MEMBRANE PROTEIN-RELATED"/>
    <property type="match status" value="1"/>
</dbReference>
<accession>A0A0D7E521</accession>